<sequence>MNYERYYACDVVNGEGLRLTLFVTGCAHACPGCYNRSTWNRLSGQPFTAEVRERILELCADHDGLSLSGGDPLLPANREAIAALCRAFKQRYPHKDIWLWTGYLYEDIQHLALLQDVDVLIDGPYLQDQPTTLPWRGSANQRLIRLAELRRAEAGNRQLQSA</sequence>
<gene>
    <name evidence="13" type="primary">nrdG</name>
    <name evidence="13" type="ORF">HJ583_006860</name>
</gene>
<comment type="function">
    <text evidence="2 12">Activation of anaerobic ribonucleoside-triphosphate reductase under anaerobic conditions by generation of an organic free radical, using S-adenosylmethionine and reduced flavodoxin as cosubstrates to produce 5'-deoxy-adenosine.</text>
</comment>
<evidence type="ECO:0000256" key="11">
    <source>
        <dbReference type="ARBA" id="ARBA00047365"/>
    </source>
</evidence>
<evidence type="ECO:0000256" key="4">
    <source>
        <dbReference type="ARBA" id="ARBA00014281"/>
    </source>
</evidence>
<comment type="caution">
    <text evidence="13">The sequence shown here is derived from an EMBL/GenBank/DDBJ whole genome shotgun (WGS) entry which is preliminary data.</text>
</comment>
<evidence type="ECO:0000256" key="3">
    <source>
        <dbReference type="ARBA" id="ARBA00009777"/>
    </source>
</evidence>
<dbReference type="SUPFAM" id="SSF102114">
    <property type="entry name" value="Radical SAM enzymes"/>
    <property type="match status" value="1"/>
</dbReference>
<dbReference type="PANTHER" id="PTHR30352">
    <property type="entry name" value="PYRUVATE FORMATE-LYASE-ACTIVATING ENZYME"/>
    <property type="match status" value="1"/>
</dbReference>
<accession>A0ABX2IDZ6</accession>
<dbReference type="RefSeq" id="WP_170021189.1">
    <property type="nucleotide sequence ID" value="NZ_JABCSC020000001.1"/>
</dbReference>
<dbReference type="Pfam" id="PF13353">
    <property type="entry name" value="Fer4_12"/>
    <property type="match status" value="1"/>
</dbReference>
<dbReference type="CDD" id="cd01335">
    <property type="entry name" value="Radical_SAM"/>
    <property type="match status" value="1"/>
</dbReference>
<dbReference type="InterPro" id="IPR001989">
    <property type="entry name" value="Radical_activat_CS"/>
</dbReference>
<dbReference type="InterPro" id="IPR013785">
    <property type="entry name" value="Aldolase_TIM"/>
</dbReference>
<dbReference type="PANTHER" id="PTHR30352:SF2">
    <property type="entry name" value="ANAEROBIC RIBONUCLEOSIDE-TRIPHOSPHATE REDUCTASE-ACTIVATING PROTEIN"/>
    <property type="match status" value="1"/>
</dbReference>
<keyword evidence="5" id="KW-0004">4Fe-4S</keyword>
<keyword evidence="9" id="KW-0408">Iron</keyword>
<evidence type="ECO:0000256" key="7">
    <source>
        <dbReference type="ARBA" id="ARBA00022723"/>
    </source>
</evidence>
<comment type="catalytic activity">
    <reaction evidence="11">
        <text>glycyl-[protein] + reduced [flavodoxin] + S-adenosyl-L-methionine = glycin-2-yl radical-[protein] + semiquinone [flavodoxin] + 5'-deoxyadenosine + L-methionine + H(+)</text>
        <dbReference type="Rhea" id="RHEA:61976"/>
        <dbReference type="Rhea" id="RHEA-COMP:10622"/>
        <dbReference type="Rhea" id="RHEA-COMP:14480"/>
        <dbReference type="Rhea" id="RHEA-COMP:15993"/>
        <dbReference type="Rhea" id="RHEA-COMP:15994"/>
        <dbReference type="ChEBI" id="CHEBI:15378"/>
        <dbReference type="ChEBI" id="CHEBI:17319"/>
        <dbReference type="ChEBI" id="CHEBI:29947"/>
        <dbReference type="ChEBI" id="CHEBI:32722"/>
        <dbReference type="ChEBI" id="CHEBI:57618"/>
        <dbReference type="ChEBI" id="CHEBI:57844"/>
        <dbReference type="ChEBI" id="CHEBI:59789"/>
        <dbReference type="ChEBI" id="CHEBI:140311"/>
    </reaction>
</comment>
<dbReference type="SFLD" id="SFLDF00299">
    <property type="entry name" value="anaerobic_ribonucleoside-triph"/>
    <property type="match status" value="1"/>
</dbReference>
<dbReference type="NCBIfam" id="TIGR02491">
    <property type="entry name" value="NrdG"/>
    <property type="match status" value="1"/>
</dbReference>
<protein>
    <recommendedName>
        <fullName evidence="4 12">Anaerobic ribonucleoside-triphosphate reductase-activating protein</fullName>
        <ecNumber evidence="12">1.97.1.-</ecNumber>
    </recommendedName>
</protein>
<keyword evidence="14" id="KW-1185">Reference proteome</keyword>
<dbReference type="PROSITE" id="PS01087">
    <property type="entry name" value="RADICAL_ACTIVATING"/>
    <property type="match status" value="1"/>
</dbReference>
<dbReference type="EMBL" id="JABCSC020000001">
    <property type="protein sequence ID" value="NSL54738.1"/>
    <property type="molecule type" value="Genomic_DNA"/>
</dbReference>
<evidence type="ECO:0000256" key="9">
    <source>
        <dbReference type="ARBA" id="ARBA00023004"/>
    </source>
</evidence>
<dbReference type="InterPro" id="IPR012837">
    <property type="entry name" value="NrdG"/>
</dbReference>
<organism evidence="13 14">
    <name type="scientific">Uliginosibacterium aquaticum</name>
    <dbReference type="NCBI Taxonomy" id="2731212"/>
    <lineage>
        <taxon>Bacteria</taxon>
        <taxon>Pseudomonadati</taxon>
        <taxon>Pseudomonadota</taxon>
        <taxon>Betaproteobacteria</taxon>
        <taxon>Rhodocyclales</taxon>
        <taxon>Zoogloeaceae</taxon>
        <taxon>Uliginosibacterium</taxon>
    </lineage>
</organism>
<proteinExistence type="inferred from homology"/>
<evidence type="ECO:0000256" key="1">
    <source>
        <dbReference type="ARBA" id="ARBA00001966"/>
    </source>
</evidence>
<evidence type="ECO:0000313" key="14">
    <source>
        <dbReference type="Proteomes" id="UP000778523"/>
    </source>
</evidence>
<dbReference type="InterPro" id="IPR034457">
    <property type="entry name" value="Organic_radical-activating"/>
</dbReference>
<dbReference type="InterPro" id="IPR058240">
    <property type="entry name" value="rSAM_sf"/>
</dbReference>
<keyword evidence="10" id="KW-0411">Iron-sulfur</keyword>
<dbReference type="InterPro" id="IPR007197">
    <property type="entry name" value="rSAM"/>
</dbReference>
<comment type="cofactor">
    <cofactor evidence="1">
        <name>[4Fe-4S] cluster</name>
        <dbReference type="ChEBI" id="CHEBI:49883"/>
    </cofactor>
</comment>
<keyword evidence="6" id="KW-0949">S-adenosyl-L-methionine</keyword>
<evidence type="ECO:0000256" key="5">
    <source>
        <dbReference type="ARBA" id="ARBA00022485"/>
    </source>
</evidence>
<dbReference type="SFLD" id="SFLDG01066">
    <property type="entry name" value="organic_radical-activating_enz"/>
    <property type="match status" value="1"/>
</dbReference>
<dbReference type="SFLD" id="SFLDS00029">
    <property type="entry name" value="Radical_SAM"/>
    <property type="match status" value="1"/>
</dbReference>
<dbReference type="Proteomes" id="UP000778523">
    <property type="component" value="Unassembled WGS sequence"/>
</dbReference>
<dbReference type="PIRSF" id="PIRSF000368">
    <property type="entry name" value="NrdG"/>
    <property type="match status" value="1"/>
</dbReference>
<dbReference type="Gene3D" id="3.20.20.70">
    <property type="entry name" value="Aldolase class I"/>
    <property type="match status" value="1"/>
</dbReference>
<evidence type="ECO:0000313" key="13">
    <source>
        <dbReference type="EMBL" id="NSL54738.1"/>
    </source>
</evidence>
<keyword evidence="7" id="KW-0479">Metal-binding</keyword>
<keyword evidence="8 12" id="KW-0560">Oxidoreductase</keyword>
<evidence type="ECO:0000256" key="6">
    <source>
        <dbReference type="ARBA" id="ARBA00022691"/>
    </source>
</evidence>
<dbReference type="EC" id="1.97.1.-" evidence="12"/>
<reference evidence="13 14" key="1">
    <citation type="submission" date="2020-06" db="EMBL/GenBank/DDBJ databases">
        <title>Draft genome of Uliginosibacterium sp. IMCC34675.</title>
        <authorList>
            <person name="Song J."/>
        </authorList>
    </citation>
    <scope>NUCLEOTIDE SEQUENCE [LARGE SCALE GENOMIC DNA]</scope>
    <source>
        <strain evidence="13 14">IMCC34675</strain>
    </source>
</reference>
<evidence type="ECO:0000256" key="8">
    <source>
        <dbReference type="ARBA" id="ARBA00023002"/>
    </source>
</evidence>
<comment type="similarity">
    <text evidence="3 12">Belongs to the organic radical-activating enzymes family.</text>
</comment>
<evidence type="ECO:0000256" key="12">
    <source>
        <dbReference type="PIRNR" id="PIRNR000368"/>
    </source>
</evidence>
<evidence type="ECO:0000256" key="2">
    <source>
        <dbReference type="ARBA" id="ARBA00003852"/>
    </source>
</evidence>
<evidence type="ECO:0000256" key="10">
    <source>
        <dbReference type="ARBA" id="ARBA00023014"/>
    </source>
</evidence>
<name>A0ABX2IDZ6_9RHOO</name>
<dbReference type="SFLD" id="SFLDG01063">
    <property type="entry name" value="activating_enzymes__group_1"/>
    <property type="match status" value="1"/>
</dbReference>